<evidence type="ECO:0000313" key="7">
    <source>
        <dbReference type="Proteomes" id="UP000252355"/>
    </source>
</evidence>
<evidence type="ECO:0000313" key="6">
    <source>
        <dbReference type="EMBL" id="RCK80495.1"/>
    </source>
</evidence>
<accession>A0A367ZQS3</accession>
<evidence type="ECO:0000256" key="4">
    <source>
        <dbReference type="SAM" id="MobiDB-lite"/>
    </source>
</evidence>
<dbReference type="InterPro" id="IPR027417">
    <property type="entry name" value="P-loop_NTPase"/>
</dbReference>
<keyword evidence="2" id="KW-0547">Nucleotide-binding</keyword>
<protein>
    <submittedName>
        <fullName evidence="6">General secretion pathway protein E</fullName>
    </submittedName>
</protein>
<dbReference type="Gene3D" id="3.30.450.90">
    <property type="match status" value="1"/>
</dbReference>
<feature type="region of interest" description="Disordered" evidence="4">
    <location>
        <begin position="1"/>
        <end position="21"/>
    </location>
</feature>
<feature type="region of interest" description="Disordered" evidence="4">
    <location>
        <begin position="306"/>
        <end position="352"/>
    </location>
</feature>
<feature type="compositionally biased region" description="Low complexity" evidence="4">
    <location>
        <begin position="312"/>
        <end position="328"/>
    </location>
</feature>
<dbReference type="GO" id="GO:0005524">
    <property type="term" value="F:ATP binding"/>
    <property type="evidence" value="ECO:0007669"/>
    <property type="project" value="UniProtKB-KW"/>
</dbReference>
<name>A0A367ZQS3_9BACT</name>
<gene>
    <name evidence="6" type="ORF">OZSIB_3241</name>
</gene>
<dbReference type="EMBL" id="QOQW01000006">
    <property type="protein sequence ID" value="RCK80495.1"/>
    <property type="molecule type" value="Genomic_DNA"/>
</dbReference>
<organism evidence="6 7">
    <name type="scientific">Candidatus Ozemobacter sibiricus</name>
    <dbReference type="NCBI Taxonomy" id="2268124"/>
    <lineage>
        <taxon>Bacteria</taxon>
        <taxon>Candidatus Ozemobacteria</taxon>
        <taxon>Candidatus Ozemobacterales</taxon>
        <taxon>Candidatus Ozemobacteraceae</taxon>
        <taxon>Candidatus Ozemobacter</taxon>
    </lineage>
</organism>
<dbReference type="Gene3D" id="3.40.50.300">
    <property type="entry name" value="P-loop containing nucleotide triphosphate hydrolases"/>
    <property type="match status" value="2"/>
</dbReference>
<dbReference type="GO" id="GO:0016887">
    <property type="term" value="F:ATP hydrolysis activity"/>
    <property type="evidence" value="ECO:0007669"/>
    <property type="project" value="TreeGrafter"/>
</dbReference>
<comment type="similarity">
    <text evidence="1">Belongs to the GSP E family.</text>
</comment>
<evidence type="ECO:0000256" key="3">
    <source>
        <dbReference type="ARBA" id="ARBA00022840"/>
    </source>
</evidence>
<dbReference type="Pfam" id="PF00437">
    <property type="entry name" value="T2SSE"/>
    <property type="match status" value="2"/>
</dbReference>
<proteinExistence type="inferred from homology"/>
<dbReference type="PANTHER" id="PTHR30258">
    <property type="entry name" value="TYPE II SECRETION SYSTEM PROTEIN GSPE-RELATED"/>
    <property type="match status" value="1"/>
</dbReference>
<sequence>MAICGTPLSMPEPPNPRLTDARAGRGLRLPFEVLPADWLRWPGRCRAPGFRLTADALTVLDGGAARSIPLADVADVHLDGGCLQVVLRSGDRWELAPGPHPEDALALVARVVTEYRQWETWRAAPLSPAATLEAIDRLADSLAEPWVRATELLLALAVGSGASDLHLEPLPGRTRVTLRGAGGLTEAGSFRAEAHAGVIARLKHLAGCHPHLTGIPQEGAWTIDAAAGIEARLAVFPSLDGERAAVRLVRPLQFPDLEALGWPAAAVAAWRRLLAEGPGLLLLTGPVGSGKTTALYATLAELATQPGGEGSGRQAASPAPAGAGHPVGDLGISGPPGPGLSNAPVGAWPPGGGRARRRVVTLEDPVEGRVPGICQASLDPRAGLDLAGAFKHLLRQDPDVMALGEIRDPDCLRQVLQAGLAGHLVLATFHAASPAAALDRLRQMGAAPDLLASGLRGLVGLRWATAGAGASTAAAAPSSSRPRPAVSVVRLDPAAPAGALRLHPMTDPPEVSA</sequence>
<dbReference type="AlphaFoldDB" id="A0A367ZQS3"/>
<comment type="caution">
    <text evidence="6">The sequence shown here is derived from an EMBL/GenBank/DDBJ whole genome shotgun (WGS) entry which is preliminary data.</text>
</comment>
<evidence type="ECO:0000256" key="2">
    <source>
        <dbReference type="ARBA" id="ARBA00022741"/>
    </source>
</evidence>
<feature type="domain" description="Bacterial type II secretion system protein E" evidence="5">
    <location>
        <begin position="356"/>
        <end position="459"/>
    </location>
</feature>
<dbReference type="PANTHER" id="PTHR30258:SF2">
    <property type="entry name" value="COMG OPERON PROTEIN 1"/>
    <property type="match status" value="1"/>
</dbReference>
<dbReference type="GO" id="GO:0005886">
    <property type="term" value="C:plasma membrane"/>
    <property type="evidence" value="ECO:0007669"/>
    <property type="project" value="TreeGrafter"/>
</dbReference>
<keyword evidence="3" id="KW-0067">ATP-binding</keyword>
<dbReference type="InterPro" id="IPR001482">
    <property type="entry name" value="T2SS/T4SS_dom"/>
</dbReference>
<feature type="domain" description="Bacterial type II secretion system protein E" evidence="5">
    <location>
        <begin position="146"/>
        <end position="304"/>
    </location>
</feature>
<evidence type="ECO:0000256" key="1">
    <source>
        <dbReference type="ARBA" id="ARBA00006611"/>
    </source>
</evidence>
<evidence type="ECO:0000259" key="5">
    <source>
        <dbReference type="Pfam" id="PF00437"/>
    </source>
</evidence>
<dbReference type="SUPFAM" id="SSF52540">
    <property type="entry name" value="P-loop containing nucleoside triphosphate hydrolases"/>
    <property type="match status" value="1"/>
</dbReference>
<dbReference type="Proteomes" id="UP000252355">
    <property type="component" value="Unassembled WGS sequence"/>
</dbReference>
<reference evidence="6 7" key="1">
    <citation type="submission" date="2018-05" db="EMBL/GenBank/DDBJ databases">
        <title>A metagenomic window into the 2 km-deep terrestrial subsurface aquifer revealed taxonomically and functionally diverse microbial community comprising novel uncultured bacterial lineages.</title>
        <authorList>
            <person name="Kadnikov V.V."/>
            <person name="Mardanov A.V."/>
            <person name="Beletsky A.V."/>
            <person name="Banks D."/>
            <person name="Pimenov N.V."/>
            <person name="Frank Y.A."/>
            <person name="Karnachuk O.V."/>
            <person name="Ravin N.V."/>
        </authorList>
    </citation>
    <scope>NUCLEOTIDE SEQUENCE [LARGE SCALE GENOMIC DNA]</scope>
    <source>
        <strain evidence="6">BY5</strain>
    </source>
</reference>